<dbReference type="HOGENOM" id="CLU_016047_0_0_5"/>
<dbReference type="InterPro" id="IPR000515">
    <property type="entry name" value="MetI-like"/>
</dbReference>
<keyword evidence="10" id="KW-1185">Reference proteome</keyword>
<feature type="domain" description="ABC transmembrane type-1" evidence="8">
    <location>
        <begin position="81"/>
        <end position="296"/>
    </location>
</feature>
<feature type="transmembrane region" description="Helical" evidence="7">
    <location>
        <begin position="26"/>
        <end position="48"/>
    </location>
</feature>
<dbReference type="SUPFAM" id="SSF161098">
    <property type="entry name" value="MetI-like"/>
    <property type="match status" value="1"/>
</dbReference>
<accession>A0A017HU02</accession>
<evidence type="ECO:0000313" key="10">
    <source>
        <dbReference type="Proteomes" id="UP000019666"/>
    </source>
</evidence>
<evidence type="ECO:0000256" key="2">
    <source>
        <dbReference type="ARBA" id="ARBA00022448"/>
    </source>
</evidence>
<proteinExistence type="inferred from homology"/>
<dbReference type="GO" id="GO:0005886">
    <property type="term" value="C:plasma membrane"/>
    <property type="evidence" value="ECO:0007669"/>
    <property type="project" value="UniProtKB-SubCell"/>
</dbReference>
<keyword evidence="3" id="KW-1003">Cell membrane</keyword>
<dbReference type="InterPro" id="IPR035906">
    <property type="entry name" value="MetI-like_sf"/>
</dbReference>
<dbReference type="Pfam" id="PF00528">
    <property type="entry name" value="BPD_transp_1"/>
    <property type="match status" value="1"/>
</dbReference>
<reference evidence="9 10" key="1">
    <citation type="submission" date="2013-02" db="EMBL/GenBank/DDBJ databases">
        <authorList>
            <person name="Fiebig A."/>
            <person name="Goeker M."/>
            <person name="Klenk H.-P.P."/>
        </authorList>
    </citation>
    <scope>NUCLEOTIDE SEQUENCE [LARGE SCALE GENOMIC DNA]</scope>
    <source>
        <strain evidence="9 10">DSM 19309</strain>
    </source>
</reference>
<comment type="similarity">
    <text evidence="7">Belongs to the binding-protein-dependent transport system permease family.</text>
</comment>
<protein>
    <submittedName>
        <fullName evidence="9">ABC transporter permease protein</fullName>
    </submittedName>
</protein>
<keyword evidence="6 7" id="KW-0472">Membrane</keyword>
<evidence type="ECO:0000256" key="7">
    <source>
        <dbReference type="RuleBase" id="RU363032"/>
    </source>
</evidence>
<keyword evidence="2 7" id="KW-0813">Transport</keyword>
<dbReference type="STRING" id="442562.Rumeso_01176"/>
<evidence type="ECO:0000259" key="8">
    <source>
        <dbReference type="PROSITE" id="PS50928"/>
    </source>
</evidence>
<name>A0A017HU02_9RHOB</name>
<dbReference type="OrthoDB" id="9801818at2"/>
<feature type="transmembrane region" description="Helical" evidence="7">
    <location>
        <begin position="167"/>
        <end position="192"/>
    </location>
</feature>
<dbReference type="RefSeq" id="WP_037279452.1">
    <property type="nucleotide sequence ID" value="NZ_KK088561.1"/>
</dbReference>
<keyword evidence="5 7" id="KW-1133">Transmembrane helix</keyword>
<feature type="transmembrane region" description="Helical" evidence="7">
    <location>
        <begin position="84"/>
        <end position="106"/>
    </location>
</feature>
<keyword evidence="4 7" id="KW-0812">Transmembrane</keyword>
<dbReference type="CDD" id="cd06261">
    <property type="entry name" value="TM_PBP2"/>
    <property type="match status" value="1"/>
</dbReference>
<dbReference type="PATRIC" id="fig|442562.3.peg.1166"/>
<dbReference type="PANTHER" id="PTHR30193:SF42">
    <property type="entry name" value="ABC TRANSPORTER PERMEASE PROTEIN"/>
    <property type="match status" value="1"/>
</dbReference>
<dbReference type="AlphaFoldDB" id="A0A017HU02"/>
<dbReference type="PROSITE" id="PS50928">
    <property type="entry name" value="ABC_TM1"/>
    <property type="match status" value="1"/>
</dbReference>
<dbReference type="Proteomes" id="UP000019666">
    <property type="component" value="Unassembled WGS sequence"/>
</dbReference>
<evidence type="ECO:0000256" key="6">
    <source>
        <dbReference type="ARBA" id="ARBA00023136"/>
    </source>
</evidence>
<dbReference type="GO" id="GO:0055085">
    <property type="term" value="P:transmembrane transport"/>
    <property type="evidence" value="ECO:0007669"/>
    <property type="project" value="InterPro"/>
</dbReference>
<sequence>MTLALDHRSDSSLAWRNRLAAWTPRLVLLPTILASVLYVLIFTLWTLWISVSNSTLLPNLTYGGFKHYVALWNHQRWTIAYTNLFVFGSLYVLGSLILGTFLAILIDQRVRGESVWRAIYLYPLAISFVVTGTSWRWILDPSTGIEAMLRNMGFENASFDWIVNRDMAIYCVVIAGMWQASGFAMALILAGLRSVDQDLIKAAQIDGASMARIYRRVVLPSIRPIFVAVLVILLQFAIKTFDLVYALTGGGPGLSTNVPAIYVYDLMFQRGQIGQGAAAAIMILLALAAVLVPYALYMAWRQRREAANG</sequence>
<dbReference type="Gene3D" id="1.10.3720.10">
    <property type="entry name" value="MetI-like"/>
    <property type="match status" value="1"/>
</dbReference>
<evidence type="ECO:0000256" key="5">
    <source>
        <dbReference type="ARBA" id="ARBA00022989"/>
    </source>
</evidence>
<evidence type="ECO:0000313" key="9">
    <source>
        <dbReference type="EMBL" id="EYD77229.1"/>
    </source>
</evidence>
<evidence type="ECO:0000256" key="4">
    <source>
        <dbReference type="ARBA" id="ARBA00022692"/>
    </source>
</evidence>
<comment type="caution">
    <text evidence="9">The sequence shown here is derived from an EMBL/GenBank/DDBJ whole genome shotgun (WGS) entry which is preliminary data.</text>
</comment>
<feature type="transmembrane region" description="Helical" evidence="7">
    <location>
        <begin position="213"/>
        <end position="238"/>
    </location>
</feature>
<feature type="transmembrane region" description="Helical" evidence="7">
    <location>
        <begin position="118"/>
        <end position="138"/>
    </location>
</feature>
<comment type="subcellular location">
    <subcellularLocation>
        <location evidence="1 7">Cell membrane</location>
        <topology evidence="1 7">Multi-pass membrane protein</topology>
    </subcellularLocation>
</comment>
<evidence type="ECO:0000256" key="1">
    <source>
        <dbReference type="ARBA" id="ARBA00004651"/>
    </source>
</evidence>
<organism evidence="9 10">
    <name type="scientific">Rubellimicrobium mesophilum DSM 19309</name>
    <dbReference type="NCBI Taxonomy" id="442562"/>
    <lineage>
        <taxon>Bacteria</taxon>
        <taxon>Pseudomonadati</taxon>
        <taxon>Pseudomonadota</taxon>
        <taxon>Alphaproteobacteria</taxon>
        <taxon>Rhodobacterales</taxon>
        <taxon>Roseobacteraceae</taxon>
        <taxon>Rubellimicrobium</taxon>
    </lineage>
</organism>
<gene>
    <name evidence="9" type="ORF">Rumeso_01176</name>
</gene>
<dbReference type="EMBL" id="AOSK01000032">
    <property type="protein sequence ID" value="EYD77229.1"/>
    <property type="molecule type" value="Genomic_DNA"/>
</dbReference>
<feature type="transmembrane region" description="Helical" evidence="7">
    <location>
        <begin position="276"/>
        <end position="300"/>
    </location>
</feature>
<dbReference type="PANTHER" id="PTHR30193">
    <property type="entry name" value="ABC TRANSPORTER PERMEASE PROTEIN"/>
    <property type="match status" value="1"/>
</dbReference>
<dbReference type="InterPro" id="IPR051393">
    <property type="entry name" value="ABC_transporter_permease"/>
</dbReference>
<evidence type="ECO:0000256" key="3">
    <source>
        <dbReference type="ARBA" id="ARBA00022475"/>
    </source>
</evidence>